<gene>
    <name evidence="1" type="ORF">DET56_11774</name>
</gene>
<dbReference type="RefSeq" id="WP_146217266.1">
    <property type="nucleotide sequence ID" value="NZ_QGTZ01000017.1"/>
</dbReference>
<dbReference type="Proteomes" id="UP000247078">
    <property type="component" value="Unassembled WGS sequence"/>
</dbReference>
<reference evidence="1 2" key="1">
    <citation type="submission" date="2018-05" db="EMBL/GenBank/DDBJ databases">
        <title>Freshwater and sediment microbial communities from various areas in North America, analyzing microbe dynamics in response to fracking.</title>
        <authorList>
            <person name="Lamendella R."/>
        </authorList>
    </citation>
    <scope>NUCLEOTIDE SEQUENCE [LARGE SCALE GENOMIC DNA]</scope>
    <source>
        <strain evidence="1 2">DB-3</strain>
    </source>
</reference>
<name>A0A855Y151_9BACL</name>
<comment type="caution">
    <text evidence="1">The sequence shown here is derived from an EMBL/GenBank/DDBJ whole genome shotgun (WGS) entry which is preliminary data.</text>
</comment>
<accession>A0A855Y151</accession>
<protein>
    <submittedName>
        <fullName evidence="1">Uncharacterized protein</fullName>
    </submittedName>
</protein>
<evidence type="ECO:0000313" key="1">
    <source>
        <dbReference type="EMBL" id="PWW33725.1"/>
    </source>
</evidence>
<dbReference type="Gene3D" id="3.40.50.300">
    <property type="entry name" value="P-loop containing nucleotide triphosphate hydrolases"/>
    <property type="match status" value="1"/>
</dbReference>
<dbReference type="EMBL" id="QGTZ01000017">
    <property type="protein sequence ID" value="PWW33725.1"/>
    <property type="molecule type" value="Genomic_DNA"/>
</dbReference>
<evidence type="ECO:0000313" key="2">
    <source>
        <dbReference type="Proteomes" id="UP000247078"/>
    </source>
</evidence>
<sequence>MDQYGSLNVYRVMDYTHPFDSYKGEDVVLFDEFRGHFKIHDMLNYLDGYQLEFPCRYANKQACYTKVFVISNIRFEQQYPIIKLEQPETWLALKSRIHKFQLFGQQEAKEILEVLTKVTLDDLLRIKVNRDDVS</sequence>
<dbReference type="InterPro" id="IPR027417">
    <property type="entry name" value="P-loop_NTPase"/>
</dbReference>
<dbReference type="AlphaFoldDB" id="A0A855Y151"/>
<proteinExistence type="predicted"/>
<organism evidence="1 2">
    <name type="scientific">Paenibacillus pabuli</name>
    <dbReference type="NCBI Taxonomy" id="1472"/>
    <lineage>
        <taxon>Bacteria</taxon>
        <taxon>Bacillati</taxon>
        <taxon>Bacillota</taxon>
        <taxon>Bacilli</taxon>
        <taxon>Bacillales</taxon>
        <taxon>Paenibacillaceae</taxon>
        <taxon>Paenibacillus</taxon>
    </lineage>
</organism>